<dbReference type="EMBL" id="PQXH01000242">
    <property type="protein sequence ID" value="TGO07849.1"/>
    <property type="molecule type" value="Genomic_DNA"/>
</dbReference>
<keyword evidence="2" id="KW-1185">Reference proteome</keyword>
<organism evidence="1 2">
    <name type="scientific">Botrytis tulipae</name>
    <dbReference type="NCBI Taxonomy" id="87230"/>
    <lineage>
        <taxon>Eukaryota</taxon>
        <taxon>Fungi</taxon>
        <taxon>Dikarya</taxon>
        <taxon>Ascomycota</taxon>
        <taxon>Pezizomycotina</taxon>
        <taxon>Leotiomycetes</taxon>
        <taxon>Helotiales</taxon>
        <taxon>Sclerotiniaceae</taxon>
        <taxon>Botrytis</taxon>
    </lineage>
</organism>
<name>A0A4Z1E9C4_9HELO</name>
<gene>
    <name evidence="1" type="ORF">BTUL_0242g00140</name>
</gene>
<proteinExistence type="predicted"/>
<dbReference type="AlphaFoldDB" id="A0A4Z1E9C4"/>
<reference evidence="1 2" key="1">
    <citation type="submission" date="2017-12" db="EMBL/GenBank/DDBJ databases">
        <title>Comparative genomics of Botrytis spp.</title>
        <authorList>
            <person name="Valero-Jimenez C.A."/>
            <person name="Tapia P."/>
            <person name="Veloso J."/>
            <person name="Silva-Moreno E."/>
            <person name="Staats M."/>
            <person name="Valdes J.H."/>
            <person name="Van Kan J.A.L."/>
        </authorList>
    </citation>
    <scope>NUCLEOTIDE SEQUENCE [LARGE SCALE GENOMIC DNA]</scope>
    <source>
        <strain evidence="1 2">Bt9001</strain>
    </source>
</reference>
<dbReference type="Proteomes" id="UP000297777">
    <property type="component" value="Unassembled WGS sequence"/>
</dbReference>
<protein>
    <submittedName>
        <fullName evidence="1">Uncharacterized protein</fullName>
    </submittedName>
</protein>
<evidence type="ECO:0000313" key="1">
    <source>
        <dbReference type="EMBL" id="TGO07849.1"/>
    </source>
</evidence>
<evidence type="ECO:0000313" key="2">
    <source>
        <dbReference type="Proteomes" id="UP000297777"/>
    </source>
</evidence>
<dbReference type="OrthoDB" id="10492800at2759"/>
<comment type="caution">
    <text evidence="1">The sequence shown here is derived from an EMBL/GenBank/DDBJ whole genome shotgun (WGS) entry which is preliminary data.</text>
</comment>
<sequence>MAAPVASKTKEHRKVITKDCSAAYGQYLLDSLSADDGRLPQIVTIKCIAVTCPRDELVQVSWSRSLVNCDGVLQLLILSCCLRFENIIATRKVYTQLPQCQERATVKHNSKAAVDDK</sequence>
<accession>A0A4Z1E9C4</accession>